<dbReference type="PANTHER" id="PTHR33233">
    <property type="entry name" value="ENDONUCLEASE/EXONUCLEASE/PHOSPHATASE"/>
    <property type="match status" value="1"/>
</dbReference>
<dbReference type="PANTHER" id="PTHR33233:SF17">
    <property type="entry name" value="DUF4283 DOMAIN-CONTAINING PROTEIN"/>
    <property type="match status" value="1"/>
</dbReference>
<organism evidence="3 4">
    <name type="scientific">Solanum commersonii</name>
    <name type="common">Commerson's wild potato</name>
    <name type="synonym">Commerson's nightshade</name>
    <dbReference type="NCBI Taxonomy" id="4109"/>
    <lineage>
        <taxon>Eukaryota</taxon>
        <taxon>Viridiplantae</taxon>
        <taxon>Streptophyta</taxon>
        <taxon>Embryophyta</taxon>
        <taxon>Tracheophyta</taxon>
        <taxon>Spermatophyta</taxon>
        <taxon>Magnoliopsida</taxon>
        <taxon>eudicotyledons</taxon>
        <taxon>Gunneridae</taxon>
        <taxon>Pentapetalae</taxon>
        <taxon>asterids</taxon>
        <taxon>lamiids</taxon>
        <taxon>Solanales</taxon>
        <taxon>Solanaceae</taxon>
        <taxon>Solanoideae</taxon>
        <taxon>Solaneae</taxon>
        <taxon>Solanum</taxon>
    </lineage>
</organism>
<feature type="compositionally biased region" description="Basic residues" evidence="1">
    <location>
        <begin position="275"/>
        <end position="287"/>
    </location>
</feature>
<name>A0A9J5YEL8_SOLCO</name>
<sequence>MPEDVAEDDMKWAPSVVIYVVGVTPSIRAMERFIIEQGPFSTKPIVLYRSDGYFIVRFANEEERDKVLCAGPHYLLKRPVIIKPWLPEFNFNEEILTTIPLWIKLPNLPLNCWNSVGLSKIGSSLGKPLYADECTTQASRISFARILIEMDVTRPLPKMIKIRDSKGKMLEQQVWYEWKPLFCQKCLQVGHSCVNRPKVIPTKRGQAQGKRKELRQTTIGDKNQEKQTKHKSEPILEVGAQNEKQGSHEQVNRQIVRYRRRRGDDDNDDDDEGRCKRRRRWRRRKQQ</sequence>
<protein>
    <recommendedName>
        <fullName evidence="2">DUF4283 domain-containing protein</fullName>
    </recommendedName>
</protein>
<keyword evidence="4" id="KW-1185">Reference proteome</keyword>
<feature type="region of interest" description="Disordered" evidence="1">
    <location>
        <begin position="202"/>
        <end position="287"/>
    </location>
</feature>
<reference evidence="3 4" key="1">
    <citation type="submission" date="2020-09" db="EMBL/GenBank/DDBJ databases">
        <title>De no assembly of potato wild relative species, Solanum commersonii.</title>
        <authorList>
            <person name="Cho K."/>
        </authorList>
    </citation>
    <scope>NUCLEOTIDE SEQUENCE [LARGE SCALE GENOMIC DNA]</scope>
    <source>
        <strain evidence="3">LZ3.2</strain>
        <tissue evidence="3">Leaf</tissue>
    </source>
</reference>
<feature type="domain" description="DUF4283" evidence="2">
    <location>
        <begin position="11"/>
        <end position="93"/>
    </location>
</feature>
<gene>
    <name evidence="3" type="ORF">H5410_030083</name>
</gene>
<evidence type="ECO:0000259" key="2">
    <source>
        <dbReference type="Pfam" id="PF14111"/>
    </source>
</evidence>
<evidence type="ECO:0000313" key="4">
    <source>
        <dbReference type="Proteomes" id="UP000824120"/>
    </source>
</evidence>
<evidence type="ECO:0000256" key="1">
    <source>
        <dbReference type="SAM" id="MobiDB-lite"/>
    </source>
</evidence>
<proteinExistence type="predicted"/>
<dbReference type="InterPro" id="IPR025558">
    <property type="entry name" value="DUF4283"/>
</dbReference>
<dbReference type="AlphaFoldDB" id="A0A9J5YEL8"/>
<dbReference type="OrthoDB" id="1939300at2759"/>
<accession>A0A9J5YEL8</accession>
<dbReference type="Proteomes" id="UP000824120">
    <property type="component" value="Chromosome 6"/>
</dbReference>
<feature type="compositionally biased region" description="Basic and acidic residues" evidence="1">
    <location>
        <begin position="222"/>
        <end position="234"/>
    </location>
</feature>
<dbReference type="EMBL" id="JACXVP010000006">
    <property type="protein sequence ID" value="KAG5598713.1"/>
    <property type="molecule type" value="Genomic_DNA"/>
</dbReference>
<evidence type="ECO:0000313" key="3">
    <source>
        <dbReference type="EMBL" id="KAG5598713.1"/>
    </source>
</evidence>
<dbReference type="Pfam" id="PF14111">
    <property type="entry name" value="DUF4283"/>
    <property type="match status" value="1"/>
</dbReference>
<comment type="caution">
    <text evidence="3">The sequence shown here is derived from an EMBL/GenBank/DDBJ whole genome shotgun (WGS) entry which is preliminary data.</text>
</comment>